<dbReference type="AlphaFoldDB" id="F7AVL3"/>
<dbReference type="InterPro" id="IPR036273">
    <property type="entry name" value="CRAL/TRIO_N_dom_sf"/>
</dbReference>
<dbReference type="CDD" id="cd00170">
    <property type="entry name" value="SEC14"/>
    <property type="match status" value="1"/>
</dbReference>
<reference evidence="3" key="1">
    <citation type="journal article" date="2002" name="Science">
        <title>The draft genome of Ciona intestinalis: insights into chordate and vertebrate origins.</title>
        <authorList>
            <person name="Dehal P."/>
            <person name="Satou Y."/>
            <person name="Campbell R.K."/>
            <person name="Chapman J."/>
            <person name="Degnan B."/>
            <person name="De Tomaso A."/>
            <person name="Davidson B."/>
            <person name="Di Gregorio A."/>
            <person name="Gelpke M."/>
            <person name="Goodstein D.M."/>
            <person name="Harafuji N."/>
            <person name="Hastings K.E."/>
            <person name="Ho I."/>
            <person name="Hotta K."/>
            <person name="Huang W."/>
            <person name="Kawashima T."/>
            <person name="Lemaire P."/>
            <person name="Martinez D."/>
            <person name="Meinertzhagen I.A."/>
            <person name="Necula S."/>
            <person name="Nonaka M."/>
            <person name="Putnam N."/>
            <person name="Rash S."/>
            <person name="Saiga H."/>
            <person name="Satake M."/>
            <person name="Terry A."/>
            <person name="Yamada L."/>
            <person name="Wang H.G."/>
            <person name="Awazu S."/>
            <person name="Azumi K."/>
            <person name="Boore J."/>
            <person name="Branno M."/>
            <person name="Chin-Bow S."/>
            <person name="DeSantis R."/>
            <person name="Doyle S."/>
            <person name="Francino P."/>
            <person name="Keys D.N."/>
            <person name="Haga S."/>
            <person name="Hayashi H."/>
            <person name="Hino K."/>
            <person name="Imai K.S."/>
            <person name="Inaba K."/>
            <person name="Kano S."/>
            <person name="Kobayashi K."/>
            <person name="Kobayashi M."/>
            <person name="Lee B.I."/>
            <person name="Makabe K.W."/>
            <person name="Manohar C."/>
            <person name="Matassi G."/>
            <person name="Medina M."/>
            <person name="Mochizuki Y."/>
            <person name="Mount S."/>
            <person name="Morishita T."/>
            <person name="Miura S."/>
            <person name="Nakayama A."/>
            <person name="Nishizaka S."/>
            <person name="Nomoto H."/>
            <person name="Ohta F."/>
            <person name="Oishi K."/>
            <person name="Rigoutsos I."/>
            <person name="Sano M."/>
            <person name="Sasaki A."/>
            <person name="Sasakura Y."/>
            <person name="Shoguchi E."/>
            <person name="Shin-i T."/>
            <person name="Spagnuolo A."/>
            <person name="Stainier D."/>
            <person name="Suzuki M.M."/>
            <person name="Tassy O."/>
            <person name="Takatori N."/>
            <person name="Tokuoka M."/>
            <person name="Yagi K."/>
            <person name="Yoshizaki F."/>
            <person name="Wada S."/>
            <person name="Zhang C."/>
            <person name="Hyatt P.D."/>
            <person name="Larimer F."/>
            <person name="Detter C."/>
            <person name="Doggett N."/>
            <person name="Glavina T."/>
            <person name="Hawkins T."/>
            <person name="Richardson P."/>
            <person name="Lucas S."/>
            <person name="Kohara Y."/>
            <person name="Levine M."/>
            <person name="Satoh N."/>
            <person name="Rokhsar D.S."/>
        </authorList>
    </citation>
    <scope>NUCLEOTIDE SEQUENCE [LARGE SCALE GENOMIC DNA]</scope>
</reference>
<dbReference type="FunCoup" id="F7AVL3">
    <property type="interactions" value="1"/>
</dbReference>
<dbReference type="OMA" id="DMMAMII"/>
<dbReference type="SMART" id="SM01100">
    <property type="entry name" value="CRAL_TRIO_N"/>
    <property type="match status" value="1"/>
</dbReference>
<dbReference type="Pfam" id="PF03765">
    <property type="entry name" value="CRAL_TRIO_N"/>
    <property type="match status" value="1"/>
</dbReference>
<dbReference type="PRINTS" id="PR00180">
    <property type="entry name" value="CRETINALDHBP"/>
</dbReference>
<reference evidence="2" key="3">
    <citation type="submission" date="2025-09" db="UniProtKB">
        <authorList>
            <consortium name="Ensembl"/>
        </authorList>
    </citation>
    <scope>IDENTIFICATION</scope>
</reference>
<dbReference type="SUPFAM" id="SSF52087">
    <property type="entry name" value="CRAL/TRIO domain"/>
    <property type="match status" value="1"/>
</dbReference>
<dbReference type="Ensembl" id="ENSCINT00000011074.3">
    <property type="protein sequence ID" value="ENSCINP00000011074.3"/>
    <property type="gene ID" value="ENSCING00000005386.3"/>
</dbReference>
<dbReference type="Pfam" id="PF00650">
    <property type="entry name" value="CRAL_TRIO"/>
    <property type="match status" value="1"/>
</dbReference>
<dbReference type="PANTHER" id="PTHR10174:SF225">
    <property type="entry name" value="ALPHA-TOCOPHEROL TRANSFER PROTEIN"/>
    <property type="match status" value="1"/>
</dbReference>
<dbReference type="PROSITE" id="PS50191">
    <property type="entry name" value="CRAL_TRIO"/>
    <property type="match status" value="1"/>
</dbReference>
<dbReference type="Gene3D" id="1.10.8.20">
    <property type="entry name" value="N-terminal domain of phosphatidylinositol transfer protein sec14p"/>
    <property type="match status" value="1"/>
</dbReference>
<dbReference type="Proteomes" id="UP000008144">
    <property type="component" value="Unassembled WGS sequence"/>
</dbReference>
<organism evidence="2 3">
    <name type="scientific">Ciona intestinalis</name>
    <name type="common">Transparent sea squirt</name>
    <name type="synonym">Ascidia intestinalis</name>
    <dbReference type="NCBI Taxonomy" id="7719"/>
    <lineage>
        <taxon>Eukaryota</taxon>
        <taxon>Metazoa</taxon>
        <taxon>Chordata</taxon>
        <taxon>Tunicata</taxon>
        <taxon>Ascidiacea</taxon>
        <taxon>Phlebobranchia</taxon>
        <taxon>Cionidae</taxon>
        <taxon>Ciona</taxon>
    </lineage>
</organism>
<dbReference type="PANTHER" id="PTHR10174">
    <property type="entry name" value="ALPHA-TOCOPHEROL TRANSFER PROTEIN-RELATED"/>
    <property type="match status" value="1"/>
</dbReference>
<protein>
    <recommendedName>
        <fullName evidence="1">CRAL-TRIO domain-containing protein</fullName>
    </recommendedName>
</protein>
<evidence type="ECO:0000259" key="1">
    <source>
        <dbReference type="PROSITE" id="PS50191"/>
    </source>
</evidence>
<dbReference type="SMART" id="SM00516">
    <property type="entry name" value="SEC14"/>
    <property type="match status" value="1"/>
</dbReference>
<dbReference type="Gene3D" id="1.20.5.1200">
    <property type="entry name" value="Alpha-tocopherol transfer"/>
    <property type="match status" value="1"/>
</dbReference>
<proteinExistence type="predicted"/>
<name>F7AVL3_CIOIN</name>
<dbReference type="InterPro" id="IPR001251">
    <property type="entry name" value="CRAL-TRIO_dom"/>
</dbReference>
<dbReference type="SUPFAM" id="SSF46938">
    <property type="entry name" value="CRAL/TRIO N-terminal domain"/>
    <property type="match status" value="1"/>
</dbReference>
<dbReference type="InterPro" id="IPR011074">
    <property type="entry name" value="CRAL/TRIO_N_dom"/>
</dbReference>
<accession>F7AVL3</accession>
<dbReference type="GO" id="GO:1902936">
    <property type="term" value="F:phosphatidylinositol bisphosphate binding"/>
    <property type="evidence" value="ECO:0000318"/>
    <property type="project" value="GO_Central"/>
</dbReference>
<dbReference type="InterPro" id="IPR036865">
    <property type="entry name" value="CRAL-TRIO_dom_sf"/>
</dbReference>
<dbReference type="InParanoid" id="F7AVL3"/>
<feature type="domain" description="CRAL-TRIO" evidence="1">
    <location>
        <begin position="67"/>
        <end position="254"/>
    </location>
</feature>
<dbReference type="Gene3D" id="3.40.525.10">
    <property type="entry name" value="CRAL-TRIO lipid binding domain"/>
    <property type="match status" value="1"/>
</dbReference>
<dbReference type="HOGENOM" id="CLU_046597_1_3_1"/>
<reference evidence="2" key="2">
    <citation type="submission" date="2025-08" db="UniProtKB">
        <authorList>
            <consortium name="Ensembl"/>
        </authorList>
    </citation>
    <scope>IDENTIFICATION</scope>
</reference>
<sequence>RYECRLSREDLKKAQAELNEPISDQERIAAIDVLRESFQTKHPEVTLANDSDVFMLRFLRSKKFNQEKALTKLYKYQNNYSTWGEVFDKVRNPVLLKPLIEAGVVVPLKGRAKDGSVVVVGRPGIVQHTWIDMMAMIILTAETLLQDEHTQIYGMTVVIDQAYFTMELAKQYTPAISRRFGGFMQDSLPARVKSMNLTNQGKIWDIVWAIAQPFLKDKMKKRFRIHGTEFSTLYDVIDRSILPPMFAGNGPPLDPEEWKSHVISEDTAL</sequence>
<evidence type="ECO:0000313" key="2">
    <source>
        <dbReference type="Ensembl" id="ENSCINP00000011074.3"/>
    </source>
</evidence>
<dbReference type="GeneTree" id="ENSGT00940000155407"/>
<keyword evidence="3" id="KW-1185">Reference proteome</keyword>
<evidence type="ECO:0000313" key="3">
    <source>
        <dbReference type="Proteomes" id="UP000008144"/>
    </source>
</evidence>